<accession>A0A7C4RAD1</accession>
<dbReference type="InterPro" id="IPR037185">
    <property type="entry name" value="EmrE-like"/>
</dbReference>
<evidence type="ECO:0000256" key="4">
    <source>
        <dbReference type="ARBA" id="ARBA00022989"/>
    </source>
</evidence>
<name>A0A7C4RAD1_UNCC3</name>
<feature type="transmembrane region" description="Helical" evidence="6">
    <location>
        <begin position="236"/>
        <end position="257"/>
    </location>
</feature>
<proteinExistence type="predicted"/>
<keyword evidence="3 6" id="KW-0812">Transmembrane</keyword>
<dbReference type="AlphaFoldDB" id="A0A7C4RAD1"/>
<keyword evidence="2" id="KW-1003">Cell membrane</keyword>
<dbReference type="PANTHER" id="PTHR32322:SF18">
    <property type="entry name" value="S-ADENOSYLMETHIONINE_S-ADENOSYLHOMOCYSTEINE TRANSPORTER"/>
    <property type="match status" value="1"/>
</dbReference>
<dbReference type="Pfam" id="PF00892">
    <property type="entry name" value="EamA"/>
    <property type="match status" value="1"/>
</dbReference>
<evidence type="ECO:0000256" key="6">
    <source>
        <dbReference type="SAM" id="Phobius"/>
    </source>
</evidence>
<feature type="transmembrane region" description="Helical" evidence="6">
    <location>
        <begin position="122"/>
        <end position="139"/>
    </location>
</feature>
<evidence type="ECO:0000256" key="1">
    <source>
        <dbReference type="ARBA" id="ARBA00004651"/>
    </source>
</evidence>
<keyword evidence="4 6" id="KW-1133">Transmembrane helix</keyword>
<dbReference type="PANTHER" id="PTHR32322">
    <property type="entry name" value="INNER MEMBRANE TRANSPORTER"/>
    <property type="match status" value="1"/>
</dbReference>
<comment type="subcellular location">
    <subcellularLocation>
        <location evidence="1">Cell membrane</location>
        <topology evidence="1">Multi-pass membrane protein</topology>
    </subcellularLocation>
</comment>
<evidence type="ECO:0000313" key="8">
    <source>
        <dbReference type="EMBL" id="HGT70965.1"/>
    </source>
</evidence>
<gene>
    <name evidence="8" type="ORF">ENT43_01765</name>
</gene>
<feature type="transmembrane region" description="Helical" evidence="6">
    <location>
        <begin position="151"/>
        <end position="169"/>
    </location>
</feature>
<feature type="transmembrane region" description="Helical" evidence="6">
    <location>
        <begin position="34"/>
        <end position="55"/>
    </location>
</feature>
<reference evidence="8" key="1">
    <citation type="journal article" date="2020" name="mSystems">
        <title>Genome- and Community-Level Interaction Insights into Carbon Utilization and Element Cycling Functions of Hydrothermarchaeota in Hydrothermal Sediment.</title>
        <authorList>
            <person name="Zhou Z."/>
            <person name="Liu Y."/>
            <person name="Xu W."/>
            <person name="Pan J."/>
            <person name="Luo Z.H."/>
            <person name="Li M."/>
        </authorList>
    </citation>
    <scope>NUCLEOTIDE SEQUENCE [LARGE SCALE GENOMIC DNA]</scope>
    <source>
        <strain evidence="8">SpSt-579</strain>
    </source>
</reference>
<dbReference type="EMBL" id="DSYQ01000006">
    <property type="protein sequence ID" value="HGT70965.1"/>
    <property type="molecule type" value="Genomic_DNA"/>
</dbReference>
<dbReference type="SUPFAM" id="SSF103481">
    <property type="entry name" value="Multidrug resistance efflux transporter EmrE"/>
    <property type="match status" value="1"/>
</dbReference>
<feature type="transmembrane region" description="Helical" evidence="6">
    <location>
        <begin position="67"/>
        <end position="87"/>
    </location>
</feature>
<evidence type="ECO:0000256" key="5">
    <source>
        <dbReference type="ARBA" id="ARBA00023136"/>
    </source>
</evidence>
<dbReference type="InterPro" id="IPR000620">
    <property type="entry name" value="EamA_dom"/>
</dbReference>
<evidence type="ECO:0000259" key="7">
    <source>
        <dbReference type="Pfam" id="PF00892"/>
    </source>
</evidence>
<feature type="transmembrane region" description="Helical" evidence="6">
    <location>
        <begin position="99"/>
        <end position="116"/>
    </location>
</feature>
<evidence type="ECO:0000256" key="2">
    <source>
        <dbReference type="ARBA" id="ARBA00022475"/>
    </source>
</evidence>
<sequence>MNAIIFPLLSVITGTTNVLFEKKIFTKHKISRKVFVPVVFSFVFLILSIFVYPFLGGIADGAFQPLFIFLMAVVIISSCFRNMMYYYSFKREGLCEIEPFVSFIPLLTIIIAFFVYPEERSHWSVFILALIAALALVFSHIRKKHIVIDKTMLPIIGVVVLEAIENNITKELLNFYSPVAMYTIRAFFVATILLAFYKPKLSKIKKEDWKNMFLISILWAFSVVFVYYGYQRLGVIYTSLIMMLAPVLITFGSYLLFKDKDFTKRNVIALLVVLGCVAVAQFVG</sequence>
<dbReference type="InterPro" id="IPR050638">
    <property type="entry name" value="AA-Vitamin_Transporters"/>
</dbReference>
<keyword evidence="5 6" id="KW-0472">Membrane</keyword>
<organism evidence="8">
    <name type="scientific">candidate division CPR3 bacterium</name>
    <dbReference type="NCBI Taxonomy" id="2268181"/>
    <lineage>
        <taxon>Bacteria</taxon>
        <taxon>Bacteria division CPR3</taxon>
    </lineage>
</organism>
<feature type="transmembrane region" description="Helical" evidence="6">
    <location>
        <begin position="266"/>
        <end position="283"/>
    </location>
</feature>
<feature type="transmembrane region" description="Helical" evidence="6">
    <location>
        <begin position="175"/>
        <end position="197"/>
    </location>
</feature>
<evidence type="ECO:0000256" key="3">
    <source>
        <dbReference type="ARBA" id="ARBA00022692"/>
    </source>
</evidence>
<dbReference type="GO" id="GO:0005886">
    <property type="term" value="C:plasma membrane"/>
    <property type="evidence" value="ECO:0007669"/>
    <property type="project" value="UniProtKB-SubCell"/>
</dbReference>
<feature type="transmembrane region" description="Helical" evidence="6">
    <location>
        <begin position="209"/>
        <end position="230"/>
    </location>
</feature>
<comment type="caution">
    <text evidence="8">The sequence shown here is derived from an EMBL/GenBank/DDBJ whole genome shotgun (WGS) entry which is preliminary data.</text>
</comment>
<protein>
    <recommendedName>
        <fullName evidence="7">EamA domain-containing protein</fullName>
    </recommendedName>
</protein>
<feature type="domain" description="EamA" evidence="7">
    <location>
        <begin position="153"/>
        <end position="277"/>
    </location>
</feature>